<feature type="non-terminal residue" evidence="2">
    <location>
        <position position="51"/>
    </location>
</feature>
<protein>
    <submittedName>
        <fullName evidence="2">Uncharacterized protein</fullName>
    </submittedName>
</protein>
<dbReference type="EMBL" id="KQ255291">
    <property type="protein sequence ID" value="KNC69396.1"/>
    <property type="molecule type" value="Genomic_DNA"/>
</dbReference>
<dbReference type="Proteomes" id="UP000054560">
    <property type="component" value="Unassembled WGS sequence"/>
</dbReference>
<dbReference type="AlphaFoldDB" id="A0A0L0EY87"/>
<evidence type="ECO:0000256" key="1">
    <source>
        <dbReference type="SAM" id="MobiDB-lite"/>
    </source>
</evidence>
<evidence type="ECO:0000313" key="2">
    <source>
        <dbReference type="EMBL" id="KNC69396.1"/>
    </source>
</evidence>
<name>A0A0L0EY87_9EUKA</name>
<sequence length="51" mass="5617">MAVPVSALIKQRDVRDKFQGLGGGDAETPPNADGSAFDDFRKKRSNKYFQS</sequence>
<dbReference type="RefSeq" id="XP_014143298.1">
    <property type="nucleotide sequence ID" value="XM_014287823.1"/>
</dbReference>
<keyword evidence="3" id="KW-1185">Reference proteome</keyword>
<accession>A0A0L0EY87</accession>
<proteinExistence type="predicted"/>
<feature type="region of interest" description="Disordered" evidence="1">
    <location>
        <begin position="19"/>
        <end position="51"/>
    </location>
</feature>
<dbReference type="GeneID" id="25918597"/>
<organism evidence="2 3">
    <name type="scientific">Sphaeroforma arctica JP610</name>
    <dbReference type="NCBI Taxonomy" id="667725"/>
    <lineage>
        <taxon>Eukaryota</taxon>
        <taxon>Ichthyosporea</taxon>
        <taxon>Ichthyophonida</taxon>
        <taxon>Sphaeroforma</taxon>
    </lineage>
</organism>
<reference evidence="2 3" key="1">
    <citation type="submission" date="2011-02" db="EMBL/GenBank/DDBJ databases">
        <title>The Genome Sequence of Sphaeroforma arctica JP610.</title>
        <authorList>
            <consortium name="The Broad Institute Genome Sequencing Platform"/>
            <person name="Russ C."/>
            <person name="Cuomo C."/>
            <person name="Young S.K."/>
            <person name="Zeng Q."/>
            <person name="Gargeya S."/>
            <person name="Alvarado L."/>
            <person name="Berlin A."/>
            <person name="Chapman S.B."/>
            <person name="Chen Z."/>
            <person name="Freedman E."/>
            <person name="Gellesch M."/>
            <person name="Goldberg J."/>
            <person name="Griggs A."/>
            <person name="Gujja S."/>
            <person name="Heilman E."/>
            <person name="Heiman D."/>
            <person name="Howarth C."/>
            <person name="Mehta T."/>
            <person name="Neiman D."/>
            <person name="Pearson M."/>
            <person name="Roberts A."/>
            <person name="Saif S."/>
            <person name="Shea T."/>
            <person name="Shenoy N."/>
            <person name="Sisk P."/>
            <person name="Stolte C."/>
            <person name="Sykes S."/>
            <person name="White J."/>
            <person name="Yandava C."/>
            <person name="Burger G."/>
            <person name="Gray M.W."/>
            <person name="Holland P.W.H."/>
            <person name="King N."/>
            <person name="Lang F.B.F."/>
            <person name="Roger A.J."/>
            <person name="Ruiz-Trillo I."/>
            <person name="Haas B."/>
            <person name="Nusbaum C."/>
            <person name="Birren B."/>
        </authorList>
    </citation>
    <scope>NUCLEOTIDE SEQUENCE [LARGE SCALE GENOMIC DNA]</scope>
    <source>
        <strain evidence="2 3">JP610</strain>
    </source>
</reference>
<gene>
    <name evidence="2" type="ORF">SARC_18093</name>
</gene>
<evidence type="ECO:0000313" key="3">
    <source>
        <dbReference type="Proteomes" id="UP000054560"/>
    </source>
</evidence>
<feature type="compositionally biased region" description="Basic residues" evidence="1">
    <location>
        <begin position="42"/>
        <end position="51"/>
    </location>
</feature>